<dbReference type="CDD" id="cd00093">
    <property type="entry name" value="HTH_XRE"/>
    <property type="match status" value="1"/>
</dbReference>
<dbReference type="InterPro" id="IPR001387">
    <property type="entry name" value="Cro/C1-type_HTH"/>
</dbReference>
<dbReference type="SUPFAM" id="SSF47413">
    <property type="entry name" value="lambda repressor-like DNA-binding domains"/>
    <property type="match status" value="1"/>
</dbReference>
<dbReference type="Gene3D" id="1.10.260.40">
    <property type="entry name" value="lambda repressor-like DNA-binding domains"/>
    <property type="match status" value="1"/>
</dbReference>
<comment type="caution">
    <text evidence="2">The sequence shown here is derived from an EMBL/GenBank/DDBJ whole genome shotgun (WGS) entry which is preliminary data.</text>
</comment>
<evidence type="ECO:0000259" key="1">
    <source>
        <dbReference type="PROSITE" id="PS50943"/>
    </source>
</evidence>
<proteinExistence type="predicted"/>
<dbReference type="GO" id="GO:0003677">
    <property type="term" value="F:DNA binding"/>
    <property type="evidence" value="ECO:0007669"/>
    <property type="project" value="InterPro"/>
</dbReference>
<dbReference type="RefSeq" id="WP_070068581.1">
    <property type="nucleotide sequence ID" value="NZ_MKKK01000001.1"/>
</dbReference>
<feature type="domain" description="HTH cro/C1-type" evidence="1">
    <location>
        <begin position="16"/>
        <end position="70"/>
    </location>
</feature>
<dbReference type="Pfam" id="PF01381">
    <property type="entry name" value="HTH_3"/>
    <property type="match status" value="1"/>
</dbReference>
<keyword evidence="3" id="KW-1185">Reference proteome</keyword>
<dbReference type="InterPro" id="IPR010982">
    <property type="entry name" value="Lambda_DNA-bd_dom_sf"/>
</dbReference>
<organism evidence="2 3">
    <name type="scientific">Acinetobacter qingfengensis</name>
    <dbReference type="NCBI Taxonomy" id="1262585"/>
    <lineage>
        <taxon>Bacteria</taxon>
        <taxon>Pseudomonadati</taxon>
        <taxon>Pseudomonadota</taxon>
        <taxon>Gammaproteobacteria</taxon>
        <taxon>Moraxellales</taxon>
        <taxon>Moraxellaceae</taxon>
        <taxon>Acinetobacter</taxon>
    </lineage>
</organism>
<dbReference type="PROSITE" id="PS50943">
    <property type="entry name" value="HTH_CROC1"/>
    <property type="match status" value="1"/>
</dbReference>
<reference evidence="2 3" key="1">
    <citation type="submission" date="2016-09" db="EMBL/GenBank/DDBJ databases">
        <authorList>
            <person name="Capua I."/>
            <person name="De Benedictis P."/>
            <person name="Joannis T."/>
            <person name="Lombin L.H."/>
            <person name="Cattoli G."/>
        </authorList>
    </citation>
    <scope>NUCLEOTIDE SEQUENCE [LARGE SCALE GENOMIC DNA]</scope>
    <source>
        <strain evidence="2 3">ANC 4671</strain>
    </source>
</reference>
<sequence length="76" mass="8889">MKTIYQQRYQILIDCLIAARKQARMTQTQIAHQLGKPQSYIAKIEGKDRKLDIIEYIEICEALNIQPSEVLKIIEK</sequence>
<evidence type="ECO:0000313" key="3">
    <source>
        <dbReference type="Proteomes" id="UP000185895"/>
    </source>
</evidence>
<dbReference type="Proteomes" id="UP000185895">
    <property type="component" value="Unassembled WGS sequence"/>
</dbReference>
<gene>
    <name evidence="2" type="ORF">BJI46_01385</name>
</gene>
<accession>A0A1E7RG15</accession>
<dbReference type="STRING" id="1262585.BJI46_01385"/>
<dbReference type="EMBL" id="MKKK01000001">
    <property type="protein sequence ID" value="OEY98202.1"/>
    <property type="molecule type" value="Genomic_DNA"/>
</dbReference>
<dbReference type="AlphaFoldDB" id="A0A1E7RG15"/>
<protein>
    <submittedName>
        <fullName evidence="2">Transcriptional regulator</fullName>
    </submittedName>
</protein>
<evidence type="ECO:0000313" key="2">
    <source>
        <dbReference type="EMBL" id="OEY98202.1"/>
    </source>
</evidence>
<dbReference type="SMART" id="SM00530">
    <property type="entry name" value="HTH_XRE"/>
    <property type="match status" value="1"/>
</dbReference>
<dbReference type="OrthoDB" id="9803379at2"/>
<name>A0A1E7RG15_9GAMM</name>